<comment type="caution">
    <text evidence="5">The sequence shown here is derived from an EMBL/GenBank/DDBJ whole genome shotgun (WGS) entry which is preliminary data.</text>
</comment>
<dbReference type="SMART" id="SM00335">
    <property type="entry name" value="ANX"/>
    <property type="match status" value="4"/>
</dbReference>
<evidence type="ECO:0000313" key="5">
    <source>
        <dbReference type="EMBL" id="EPS35799.1"/>
    </source>
</evidence>
<evidence type="ECO:0000313" key="6">
    <source>
        <dbReference type="Proteomes" id="UP000015100"/>
    </source>
</evidence>
<dbReference type="eggNOG" id="KOG0819">
    <property type="taxonomic scope" value="Eukaryota"/>
</dbReference>
<feature type="compositionally biased region" description="Low complexity" evidence="4">
    <location>
        <begin position="44"/>
        <end position="57"/>
    </location>
</feature>
<dbReference type="EMBL" id="AQGS01001030">
    <property type="protein sequence ID" value="EPS35799.1"/>
    <property type="molecule type" value="Genomic_DNA"/>
</dbReference>
<dbReference type="OrthoDB" id="37886at2759"/>
<feature type="compositionally biased region" description="Pro residues" evidence="4">
    <location>
        <begin position="77"/>
        <end position="89"/>
    </location>
</feature>
<dbReference type="GO" id="GO:0005544">
    <property type="term" value="F:calcium-dependent phospholipid binding"/>
    <property type="evidence" value="ECO:0007669"/>
    <property type="project" value="InterPro"/>
</dbReference>
<dbReference type="InterPro" id="IPR001464">
    <property type="entry name" value="Annexin"/>
</dbReference>
<dbReference type="Pfam" id="PF00191">
    <property type="entry name" value="Annexin"/>
    <property type="match status" value="4"/>
</dbReference>
<dbReference type="InterPro" id="IPR018502">
    <property type="entry name" value="Annexin_repeat"/>
</dbReference>
<dbReference type="AlphaFoldDB" id="S7ZZE0"/>
<evidence type="ECO:0000256" key="1">
    <source>
        <dbReference type="ARBA" id="ARBA00007831"/>
    </source>
</evidence>
<feature type="region of interest" description="Disordered" evidence="4">
    <location>
        <begin position="1"/>
        <end position="190"/>
    </location>
</feature>
<name>S7ZZE0_DACHA</name>
<protein>
    <recommendedName>
        <fullName evidence="7">Annexin</fullName>
    </recommendedName>
</protein>
<comment type="similarity">
    <text evidence="1">Belongs to the annexin family.</text>
</comment>
<dbReference type="Gene3D" id="1.10.220.10">
    <property type="entry name" value="Annexin"/>
    <property type="match status" value="4"/>
</dbReference>
<dbReference type="GO" id="GO:0005737">
    <property type="term" value="C:cytoplasm"/>
    <property type="evidence" value="ECO:0007669"/>
    <property type="project" value="TreeGrafter"/>
</dbReference>
<dbReference type="HOGENOM" id="CLU_025300_4_0_1"/>
<reference evidence="6" key="2">
    <citation type="submission" date="2013-04" db="EMBL/GenBank/DDBJ databases">
        <title>Genomic mechanisms accounting for the adaptation to parasitism in nematode-trapping fungi.</title>
        <authorList>
            <person name="Ahren D.G."/>
        </authorList>
    </citation>
    <scope>NUCLEOTIDE SEQUENCE [LARGE SCALE GENOMIC DNA]</scope>
    <source>
        <strain evidence="6">CBS 200.50</strain>
    </source>
</reference>
<proteinExistence type="inferred from homology"/>
<keyword evidence="2" id="KW-0677">Repeat</keyword>
<evidence type="ECO:0000256" key="3">
    <source>
        <dbReference type="ARBA" id="ARBA00023216"/>
    </source>
</evidence>
<keyword evidence="6" id="KW-1185">Reference proteome</keyword>
<dbReference type="Proteomes" id="UP000015100">
    <property type="component" value="Unassembled WGS sequence"/>
</dbReference>
<dbReference type="GO" id="GO:0012506">
    <property type="term" value="C:vesicle membrane"/>
    <property type="evidence" value="ECO:0007669"/>
    <property type="project" value="TreeGrafter"/>
</dbReference>
<feature type="compositionally biased region" description="Pro residues" evidence="4">
    <location>
        <begin position="120"/>
        <end position="130"/>
    </location>
</feature>
<dbReference type="GO" id="GO:0001786">
    <property type="term" value="F:phosphatidylserine binding"/>
    <property type="evidence" value="ECO:0007669"/>
    <property type="project" value="TreeGrafter"/>
</dbReference>
<feature type="compositionally biased region" description="Pro residues" evidence="4">
    <location>
        <begin position="140"/>
        <end position="175"/>
    </location>
</feature>
<feature type="compositionally biased region" description="Pro residues" evidence="4">
    <location>
        <begin position="12"/>
        <end position="30"/>
    </location>
</feature>
<dbReference type="PANTHER" id="PTHR10502:SF102">
    <property type="entry name" value="ANNEXIN B11"/>
    <property type="match status" value="1"/>
</dbReference>
<dbReference type="PANTHER" id="PTHR10502">
    <property type="entry name" value="ANNEXIN"/>
    <property type="match status" value="1"/>
</dbReference>
<reference evidence="5 6" key="1">
    <citation type="journal article" date="2013" name="PLoS Genet.">
        <title>Genomic mechanisms accounting for the adaptation to parasitism in nematode-trapping fungi.</title>
        <authorList>
            <person name="Meerupati T."/>
            <person name="Andersson K.M."/>
            <person name="Friman E."/>
            <person name="Kumar D."/>
            <person name="Tunlid A."/>
            <person name="Ahren D."/>
        </authorList>
    </citation>
    <scope>NUCLEOTIDE SEQUENCE [LARGE SCALE GENOMIC DNA]</scope>
    <source>
        <strain evidence="5 6">CBS 200.50</strain>
    </source>
</reference>
<dbReference type="PROSITE" id="PS51897">
    <property type="entry name" value="ANNEXIN_2"/>
    <property type="match status" value="3"/>
</dbReference>
<accession>S7ZZE0</accession>
<dbReference type="GO" id="GO:0005886">
    <property type="term" value="C:plasma membrane"/>
    <property type="evidence" value="ECO:0007669"/>
    <property type="project" value="TreeGrafter"/>
</dbReference>
<dbReference type="OMA" id="VRGPLMQ"/>
<dbReference type="GO" id="GO:0005509">
    <property type="term" value="F:calcium ion binding"/>
    <property type="evidence" value="ECO:0007669"/>
    <property type="project" value="InterPro"/>
</dbReference>
<evidence type="ECO:0000256" key="4">
    <source>
        <dbReference type="SAM" id="MobiDB-lite"/>
    </source>
</evidence>
<dbReference type="STRING" id="1284197.S7ZZE0"/>
<organism evidence="5 6">
    <name type="scientific">Dactylellina haptotyla (strain CBS 200.50)</name>
    <name type="common">Nematode-trapping fungus</name>
    <name type="synonym">Monacrosporium haptotylum</name>
    <dbReference type="NCBI Taxonomy" id="1284197"/>
    <lineage>
        <taxon>Eukaryota</taxon>
        <taxon>Fungi</taxon>
        <taxon>Dikarya</taxon>
        <taxon>Ascomycota</taxon>
        <taxon>Pezizomycotina</taxon>
        <taxon>Orbiliomycetes</taxon>
        <taxon>Orbiliales</taxon>
        <taxon>Orbiliaceae</taxon>
        <taxon>Dactylellina</taxon>
    </lineage>
</organism>
<dbReference type="PRINTS" id="PR00196">
    <property type="entry name" value="ANNEXIN"/>
</dbReference>
<evidence type="ECO:0000256" key="2">
    <source>
        <dbReference type="ARBA" id="ARBA00022737"/>
    </source>
</evidence>
<dbReference type="SUPFAM" id="SSF47874">
    <property type="entry name" value="Annexin"/>
    <property type="match status" value="1"/>
</dbReference>
<dbReference type="InterPro" id="IPR037104">
    <property type="entry name" value="Annexin_sf"/>
</dbReference>
<evidence type="ECO:0008006" key="7">
    <source>
        <dbReference type="Google" id="ProtNLM"/>
    </source>
</evidence>
<gene>
    <name evidence="5" type="ORF">H072_10798</name>
</gene>
<keyword evidence="3" id="KW-0041">Annexin</keyword>
<dbReference type="GO" id="GO:0005634">
    <property type="term" value="C:nucleus"/>
    <property type="evidence" value="ECO:0007669"/>
    <property type="project" value="TreeGrafter"/>
</dbReference>
<feature type="compositionally biased region" description="Gly residues" evidence="4">
    <location>
        <begin position="110"/>
        <end position="119"/>
    </location>
</feature>
<sequence>MSYQQYPGGYGGPPPQGYPPQQPYGAPPQGYPQGAPQGYPPPQQQGAYQQPGGAAAGFYNQSGPPPQGAPYGQSGYPPQPHQPGYPPQPEYKDRGSYQQPPPGQYPMGPGAYGTPGGYGAPPPNPYPPQAPYNYSGAPHGAPPPNAYGQPYPPGPPGHQQPFPPQFPGQGPPGGPSPGFEDPPACNPQEYSKQADGLRRAMKGFGTDEAELIRIVAQLQTPYAVHSVNKAFSQNHHRDLIKDVKSETSGRFEDALVSVLRGPLLEEVHALHDAIHRPGTTESVLNDVLLCRSPPDLDAIKKAYRRTFSRDLETDVRGDLSMKTENMFSFVLQNRRAEEFVPVDIAQAEKDAYNIQMAMEGVGAGVTGPFGGTHQEAVYSTIFSRNDAQIGAIAHSYERMYNRRLESVIEKKFSGHMEDALLYAIRGGTNKANRDAVLLEDSMKGLGTKDTLLIHRIVKYRWNKAHFENVKRAYQDIYRKSLEDRVHGETSGDYRKFLIALLI</sequence>